<dbReference type="SMART" id="SM00382">
    <property type="entry name" value="AAA"/>
    <property type="match status" value="1"/>
</dbReference>
<dbReference type="PROSITE" id="PS50893">
    <property type="entry name" value="ABC_TRANSPORTER_2"/>
    <property type="match status" value="1"/>
</dbReference>
<dbReference type="RefSeq" id="WP_158345437.1">
    <property type="nucleotide sequence ID" value="NZ_JAHQCW010000013.1"/>
</dbReference>
<dbReference type="Gene3D" id="3.40.50.300">
    <property type="entry name" value="P-loop containing nucleotide triphosphate hydrolases"/>
    <property type="match status" value="1"/>
</dbReference>
<dbReference type="PANTHER" id="PTHR42798">
    <property type="entry name" value="LIPOPROTEIN-RELEASING SYSTEM ATP-BINDING PROTEIN LOLD"/>
    <property type="match status" value="1"/>
</dbReference>
<protein>
    <submittedName>
        <fullName evidence="6">ABC transporter ATP-binding protein</fullName>
    </submittedName>
</protein>
<keyword evidence="8" id="KW-1185">Reference proteome</keyword>
<dbReference type="InterPro" id="IPR003593">
    <property type="entry name" value="AAA+_ATPase"/>
</dbReference>
<keyword evidence="3" id="KW-0547">Nucleotide-binding</keyword>
<comment type="similarity">
    <text evidence="1">Belongs to the ABC transporter superfamily.</text>
</comment>
<dbReference type="InterPro" id="IPR017871">
    <property type="entry name" value="ABC_transporter-like_CS"/>
</dbReference>
<sequence length="235" mass="25491">MPETILRGEALSKTYGSAGVEVNALTEAAFDIAAGEFIVVLGPSGSGKSTLLNMLGGMDRPSAGHIWYRDRELTQLNDVQLSEYRKDTVGFVFQFFNLIPSLTARENVALAASIVSSPMNPDEALSMVGLKERSRHFPSQLSGGEQQRVSIARAIVKNPGLLLCDEPTGALDSKNSIAVVNLLLEVRKRLGCAVITITHNAGMAQVADRVFYMRDGRIERVEVNPAPVSAEEMTW</sequence>
<dbReference type="InterPro" id="IPR003439">
    <property type="entry name" value="ABC_transporter-like_ATP-bd"/>
</dbReference>
<dbReference type="AlphaFoldDB" id="A0A949JX38"/>
<dbReference type="EMBL" id="JAHQCW010000013">
    <property type="protein sequence ID" value="MBU9736775.1"/>
    <property type="molecule type" value="Genomic_DNA"/>
</dbReference>
<evidence type="ECO:0000256" key="4">
    <source>
        <dbReference type="ARBA" id="ARBA00022840"/>
    </source>
</evidence>
<dbReference type="EMBL" id="JAHQCW010000013">
    <property type="protein sequence ID" value="MBU9736836.1"/>
    <property type="molecule type" value="Genomic_DNA"/>
</dbReference>
<reference evidence="6" key="1">
    <citation type="submission" date="2021-06" db="EMBL/GenBank/DDBJ databases">
        <title>Description of novel taxa of the family Lachnospiraceae.</title>
        <authorList>
            <person name="Chaplin A.V."/>
            <person name="Sokolova S.R."/>
            <person name="Pikina A.P."/>
            <person name="Korzhanova M."/>
            <person name="Belova V."/>
            <person name="Korostin D."/>
            <person name="Efimov B.A."/>
        </authorList>
    </citation>
    <scope>NUCLEOTIDE SEQUENCE</scope>
    <source>
        <strain evidence="6">ASD5720</strain>
    </source>
</reference>
<evidence type="ECO:0000313" key="6">
    <source>
        <dbReference type="EMBL" id="MBU9736775.1"/>
    </source>
</evidence>
<accession>A0A949JX38</accession>
<proteinExistence type="inferred from homology"/>
<dbReference type="PROSITE" id="PS00211">
    <property type="entry name" value="ABC_TRANSPORTER_1"/>
    <property type="match status" value="1"/>
</dbReference>
<comment type="caution">
    <text evidence="6">The sequence shown here is derived from an EMBL/GenBank/DDBJ whole genome shotgun (WGS) entry which is preliminary data.</text>
</comment>
<dbReference type="Pfam" id="PF00005">
    <property type="entry name" value="ABC_tran"/>
    <property type="match status" value="1"/>
</dbReference>
<evidence type="ECO:0000313" key="7">
    <source>
        <dbReference type="EMBL" id="MBU9736836.1"/>
    </source>
</evidence>
<dbReference type="PANTHER" id="PTHR42798:SF2">
    <property type="entry name" value="ABC TRANSPORTER ATP-BINDING PROTEIN MG467-RELATED"/>
    <property type="match status" value="1"/>
</dbReference>
<dbReference type="GO" id="GO:0005524">
    <property type="term" value="F:ATP binding"/>
    <property type="evidence" value="ECO:0007669"/>
    <property type="project" value="UniProtKB-KW"/>
</dbReference>
<evidence type="ECO:0000313" key="8">
    <source>
        <dbReference type="Proteomes" id="UP000712157"/>
    </source>
</evidence>
<keyword evidence="4 6" id="KW-0067">ATP-binding</keyword>
<dbReference type="CDD" id="cd03255">
    <property type="entry name" value="ABC_MJ0796_LolCDE_FtsE"/>
    <property type="match status" value="1"/>
</dbReference>
<dbReference type="GO" id="GO:0098796">
    <property type="term" value="C:membrane protein complex"/>
    <property type="evidence" value="ECO:0007669"/>
    <property type="project" value="UniProtKB-ARBA"/>
</dbReference>
<feature type="domain" description="ABC transporter" evidence="5">
    <location>
        <begin position="6"/>
        <end position="233"/>
    </location>
</feature>
<dbReference type="InterPro" id="IPR027417">
    <property type="entry name" value="P-loop_NTPase"/>
</dbReference>
<name>A0A949JX38_9FIRM</name>
<dbReference type="Proteomes" id="UP000712157">
    <property type="component" value="Unassembled WGS sequence"/>
</dbReference>
<dbReference type="FunFam" id="3.40.50.300:FF:000032">
    <property type="entry name" value="Export ABC transporter ATP-binding protein"/>
    <property type="match status" value="1"/>
</dbReference>
<dbReference type="GO" id="GO:0022857">
    <property type="term" value="F:transmembrane transporter activity"/>
    <property type="evidence" value="ECO:0007669"/>
    <property type="project" value="UniProtKB-ARBA"/>
</dbReference>
<evidence type="ECO:0000256" key="1">
    <source>
        <dbReference type="ARBA" id="ARBA00005417"/>
    </source>
</evidence>
<dbReference type="InterPro" id="IPR017911">
    <property type="entry name" value="MacB-like_ATP-bd"/>
</dbReference>
<dbReference type="GO" id="GO:0016887">
    <property type="term" value="F:ATP hydrolysis activity"/>
    <property type="evidence" value="ECO:0007669"/>
    <property type="project" value="InterPro"/>
</dbReference>
<gene>
    <name evidence="6" type="ORF">KTH89_09520</name>
    <name evidence="7" type="ORF">KTH89_09825</name>
</gene>
<evidence type="ECO:0000256" key="2">
    <source>
        <dbReference type="ARBA" id="ARBA00022448"/>
    </source>
</evidence>
<dbReference type="SUPFAM" id="SSF52540">
    <property type="entry name" value="P-loop containing nucleoside triphosphate hydrolases"/>
    <property type="match status" value="1"/>
</dbReference>
<keyword evidence="2" id="KW-0813">Transport</keyword>
<organism evidence="6 8">
    <name type="scientific">Diplocloster agilis</name>
    <dbReference type="NCBI Taxonomy" id="2850323"/>
    <lineage>
        <taxon>Bacteria</taxon>
        <taxon>Bacillati</taxon>
        <taxon>Bacillota</taxon>
        <taxon>Clostridia</taxon>
        <taxon>Lachnospirales</taxon>
        <taxon>Lachnospiraceae</taxon>
        <taxon>Diplocloster</taxon>
    </lineage>
</organism>
<evidence type="ECO:0000256" key="3">
    <source>
        <dbReference type="ARBA" id="ARBA00022741"/>
    </source>
</evidence>
<evidence type="ECO:0000259" key="5">
    <source>
        <dbReference type="PROSITE" id="PS50893"/>
    </source>
</evidence>